<evidence type="ECO:0000256" key="7">
    <source>
        <dbReference type="ARBA" id="ARBA00023098"/>
    </source>
</evidence>
<keyword evidence="3 13" id="KW-0732">Signal</keyword>
<evidence type="ECO:0000256" key="10">
    <source>
        <dbReference type="ARBA" id="ARBA00023295"/>
    </source>
</evidence>
<evidence type="ECO:0000259" key="16">
    <source>
        <dbReference type="Pfam" id="PF21708"/>
    </source>
</evidence>
<dbReference type="Gene3D" id="3.20.20.80">
    <property type="entry name" value="Glycosidases"/>
    <property type="match status" value="1"/>
</dbReference>
<gene>
    <name evidence="17" type="ORF">BOX15_Mlig000813g2</name>
</gene>
<dbReference type="EC" id="3.2.1.46" evidence="2"/>
<name>A0A267E2J8_9PLAT</name>
<dbReference type="GO" id="GO:0006683">
    <property type="term" value="P:galactosylceramide catabolic process"/>
    <property type="evidence" value="ECO:0007669"/>
    <property type="project" value="InterPro"/>
</dbReference>
<evidence type="ECO:0000313" key="17">
    <source>
        <dbReference type="EMBL" id="PAA55656.1"/>
    </source>
</evidence>
<dbReference type="GO" id="GO:0016020">
    <property type="term" value="C:membrane"/>
    <property type="evidence" value="ECO:0007669"/>
    <property type="project" value="GOC"/>
</dbReference>
<feature type="active site" description="Proton donor/acceptor" evidence="12">
    <location>
        <position position="188"/>
    </location>
</feature>
<evidence type="ECO:0000256" key="5">
    <source>
        <dbReference type="ARBA" id="ARBA00022919"/>
    </source>
</evidence>
<evidence type="ECO:0000256" key="8">
    <source>
        <dbReference type="ARBA" id="ARBA00023157"/>
    </source>
</evidence>
<evidence type="ECO:0000259" key="14">
    <source>
        <dbReference type="Pfam" id="PF02057"/>
    </source>
</evidence>
<dbReference type="InterPro" id="IPR013785">
    <property type="entry name" value="Aldolase_TIM"/>
</dbReference>
<keyword evidence="9" id="KW-0325">Glycoprotein</keyword>
<dbReference type="GO" id="GO:0005764">
    <property type="term" value="C:lysosome"/>
    <property type="evidence" value="ECO:0007669"/>
    <property type="project" value="TreeGrafter"/>
</dbReference>
<dbReference type="Gene3D" id="3.20.20.70">
    <property type="entry name" value="Aldolase class I"/>
    <property type="match status" value="1"/>
</dbReference>
<evidence type="ECO:0000256" key="2">
    <source>
        <dbReference type="ARBA" id="ARBA00012657"/>
    </source>
</evidence>
<dbReference type="GO" id="GO:0004336">
    <property type="term" value="F:galactosylceramidase activity"/>
    <property type="evidence" value="ECO:0007669"/>
    <property type="project" value="UniProtKB-EC"/>
</dbReference>
<keyword evidence="6" id="KW-0442">Lipid degradation</keyword>
<evidence type="ECO:0000256" key="11">
    <source>
        <dbReference type="ARBA" id="ARBA00033098"/>
    </source>
</evidence>
<feature type="chain" id="PRO_5012085796" description="galactosylceramidase" evidence="13">
    <location>
        <begin position="18"/>
        <end position="728"/>
    </location>
</feature>
<dbReference type="Pfam" id="PF21708">
    <property type="entry name" value="Glyco_hydro_59_C"/>
    <property type="match status" value="1"/>
</dbReference>
<keyword evidence="5" id="KW-0746">Sphingolipid metabolism</keyword>
<evidence type="ECO:0000256" key="13">
    <source>
        <dbReference type="SAM" id="SignalP"/>
    </source>
</evidence>
<dbReference type="Pfam" id="PF17387">
    <property type="entry name" value="Glyco_hydro_59M"/>
    <property type="match status" value="1"/>
</dbReference>
<comment type="caution">
    <text evidence="17">The sequence shown here is derived from an EMBL/GenBank/DDBJ whole genome shotgun (WGS) entry which is preliminary data.</text>
</comment>
<dbReference type="EMBL" id="NIVC01002724">
    <property type="protein sequence ID" value="PAA55656.1"/>
    <property type="molecule type" value="Genomic_DNA"/>
</dbReference>
<dbReference type="Proteomes" id="UP000215902">
    <property type="component" value="Unassembled WGS sequence"/>
</dbReference>
<reference evidence="17 18" key="1">
    <citation type="submission" date="2017-06" db="EMBL/GenBank/DDBJ databases">
        <title>A platform for efficient transgenesis in Macrostomum lignano, a flatworm model organism for stem cell research.</title>
        <authorList>
            <person name="Berezikov E."/>
        </authorList>
    </citation>
    <scope>NUCLEOTIDE SEQUENCE [LARGE SCALE GENOMIC DNA]</scope>
    <source>
        <strain evidence="17">DV1</strain>
        <tissue evidence="17">Whole organism</tissue>
    </source>
</reference>
<accession>A0A267E2J8</accession>
<feature type="active site" description="Nucleophile" evidence="12">
    <location>
        <position position="263"/>
    </location>
</feature>
<dbReference type="PANTHER" id="PTHR15172">
    <property type="entry name" value="GALACTOCEREBROSIDASE"/>
    <property type="match status" value="1"/>
</dbReference>
<dbReference type="STRING" id="282301.A0A267E2J8"/>
<dbReference type="InterPro" id="IPR049162">
    <property type="entry name" value="GH59_C"/>
</dbReference>
<keyword evidence="7" id="KW-0443">Lipid metabolism</keyword>
<dbReference type="FunFam" id="3.20.20.80:FF:000026">
    <property type="entry name" value="galactocerebrosidase precursor"/>
    <property type="match status" value="1"/>
</dbReference>
<keyword evidence="10" id="KW-0326">Glycosidase</keyword>
<feature type="domain" description="Glycosyl hydrolase family 59 central" evidence="15">
    <location>
        <begin position="352"/>
        <end position="465"/>
    </location>
</feature>
<dbReference type="Gene3D" id="2.60.120.560">
    <property type="entry name" value="Exo-inulinase, domain 1"/>
    <property type="match status" value="1"/>
</dbReference>
<feature type="signal peptide" evidence="13">
    <location>
        <begin position="1"/>
        <end position="17"/>
    </location>
</feature>
<evidence type="ECO:0000256" key="9">
    <source>
        <dbReference type="ARBA" id="ARBA00023180"/>
    </source>
</evidence>
<protein>
    <recommendedName>
        <fullName evidence="2">galactosylceramidase</fullName>
        <ecNumber evidence="2">3.2.1.46</ecNumber>
    </recommendedName>
    <alternativeName>
        <fullName evidence="11">Galactosylceramidase</fullName>
    </alternativeName>
</protein>
<dbReference type="InterPro" id="IPR035394">
    <property type="entry name" value="Glyco_hydro_59_dom"/>
</dbReference>
<dbReference type="PRINTS" id="PR00850">
    <property type="entry name" value="GLHYDRLASE59"/>
</dbReference>
<feature type="domain" description="Glycosyl hydrolase family 59 C-terminal lectin" evidence="16">
    <location>
        <begin position="527"/>
        <end position="687"/>
    </location>
</feature>
<sequence length="728" mass="79853">MKSAVIFLALFFASGHSIHLSFENKFNSKIRISDESVIKNAASMFYGIGAISGGGATSKLLQNYPQNQRDQILDYLFLPNFGASLHMLKVEIGGDSQSTEGTEASHMHHSWDLNYNRGYEWWLMKEAKKRNPNITLYGLPWAFPGWVGNGTSSPYNYPSLTAKYVLKWVQGAKDYHNLTIDYLGIWNERAYDVEYVRLLRAVLDHAGFKNIRLVVGDGDWGPAHDVLNDPQFAAATFALGAHYPGTLSSNEAKRTGKPLWASEDFSTFNDDIGSGCWARILNRNFVDGGMTSSIAWNLVAAYYDNLPFPRCSLMTANEPWSGHYEVTGPLWMTAHTSQFALPGWYYLPAGGGSGRLPSGGSYVGLTDSNTKQLTIIFETMSHDHSECIRPSLPPYTVKPQNVTIKLAGAFASITQLYYWKSVLSYKKGVSSSYFVKQSPLQVKSGQLTLFLDVDVVVTLSTVATATKGQRSQPPPSKPFPLPYSDNFQNYQPGSNPLNLVPQVGSFEIVDSPPTVGNGRSIIDHYNVNKQCLMQTVLQQPVDWCKQSQPIAVIGNYNWSDISVSASVLVPSVNSTTGIFVAARIDQGGCGAFQAKGLFLWLFPASNQYAVTNDLAQTKKIKGGSFVYGYDAWVKLTLNLQSGKYTAKIGNQTVANLETLPGSTPSTGFAGLGSENFGLACFANLSISSANSLPAKDDAQLKYKSAEQAAVVPMIRLVEAQRIDNFDHL</sequence>
<dbReference type="PANTHER" id="PTHR15172:SF1">
    <property type="entry name" value="GALACTOCEREBROSIDASE"/>
    <property type="match status" value="1"/>
</dbReference>
<organism evidence="17 18">
    <name type="scientific">Macrostomum lignano</name>
    <dbReference type="NCBI Taxonomy" id="282301"/>
    <lineage>
        <taxon>Eukaryota</taxon>
        <taxon>Metazoa</taxon>
        <taxon>Spiralia</taxon>
        <taxon>Lophotrochozoa</taxon>
        <taxon>Platyhelminthes</taxon>
        <taxon>Rhabditophora</taxon>
        <taxon>Macrostomorpha</taxon>
        <taxon>Macrostomida</taxon>
        <taxon>Macrostomidae</taxon>
        <taxon>Macrostomum</taxon>
    </lineage>
</organism>
<dbReference type="Pfam" id="PF02057">
    <property type="entry name" value="Glyco_hydro_59"/>
    <property type="match status" value="1"/>
</dbReference>
<evidence type="ECO:0000313" key="18">
    <source>
        <dbReference type="Proteomes" id="UP000215902"/>
    </source>
</evidence>
<proteinExistence type="inferred from homology"/>
<dbReference type="OrthoDB" id="440760at2759"/>
<dbReference type="InterPro" id="IPR001286">
    <property type="entry name" value="Glyco_hydro_59"/>
</dbReference>
<feature type="domain" description="Glycosyl hydrolase family 59 catalytic" evidence="14">
    <location>
        <begin position="45"/>
        <end position="338"/>
    </location>
</feature>
<comment type="similarity">
    <text evidence="1">Belongs to the glycosyl hydrolase 59 family.</text>
</comment>
<evidence type="ECO:0000256" key="1">
    <source>
        <dbReference type="ARBA" id="ARBA00005637"/>
    </source>
</evidence>
<dbReference type="AlphaFoldDB" id="A0A267E2J8"/>
<evidence type="ECO:0000256" key="4">
    <source>
        <dbReference type="ARBA" id="ARBA00022801"/>
    </source>
</evidence>
<keyword evidence="4" id="KW-0378">Hydrolase</keyword>
<dbReference type="InterPro" id="IPR049161">
    <property type="entry name" value="GH59_cat"/>
</dbReference>
<evidence type="ECO:0000256" key="6">
    <source>
        <dbReference type="ARBA" id="ARBA00022963"/>
    </source>
</evidence>
<dbReference type="SUPFAM" id="SSF51445">
    <property type="entry name" value="(Trans)glycosidases"/>
    <property type="match status" value="1"/>
</dbReference>
<keyword evidence="18" id="KW-1185">Reference proteome</keyword>
<evidence type="ECO:0000259" key="15">
    <source>
        <dbReference type="Pfam" id="PF17387"/>
    </source>
</evidence>
<keyword evidence="8" id="KW-1015">Disulfide bond</keyword>
<dbReference type="InterPro" id="IPR017853">
    <property type="entry name" value="GH"/>
</dbReference>
<evidence type="ECO:0000256" key="3">
    <source>
        <dbReference type="ARBA" id="ARBA00022729"/>
    </source>
</evidence>
<evidence type="ECO:0000256" key="12">
    <source>
        <dbReference type="PIRSR" id="PIRSR601286-50"/>
    </source>
</evidence>